<reference evidence="4" key="1">
    <citation type="submission" date="2023-03" db="EMBL/GenBank/DDBJ databases">
        <authorList>
            <person name="Shen W."/>
            <person name="Cai J."/>
        </authorList>
    </citation>
    <scope>NUCLEOTIDE SEQUENCE</scope>
    <source>
        <strain evidence="4">P66-3</strain>
    </source>
</reference>
<evidence type="ECO:0000313" key="5">
    <source>
        <dbReference type="Proteomes" id="UP001181046"/>
    </source>
</evidence>
<keyword evidence="1" id="KW-0808">Transferase</keyword>
<name>A0ABU3F7K9_9ENTE</name>
<dbReference type="InterPro" id="IPR015393">
    <property type="entry name" value="DUF1972"/>
</dbReference>
<evidence type="ECO:0000256" key="1">
    <source>
        <dbReference type="ARBA" id="ARBA00022679"/>
    </source>
</evidence>
<dbReference type="Pfam" id="PF00534">
    <property type="entry name" value="Glycos_transf_1"/>
    <property type="match status" value="1"/>
</dbReference>
<accession>A0ABU3F7K9</accession>
<dbReference type="InterPro" id="IPR001296">
    <property type="entry name" value="Glyco_trans_1"/>
</dbReference>
<dbReference type="PANTHER" id="PTHR46401:SF2">
    <property type="entry name" value="GLYCOSYLTRANSFERASE WBBK-RELATED"/>
    <property type="match status" value="1"/>
</dbReference>
<sequence>MDEKQHVYIIGSKGIPAKYGGFETFVEKLTAYQVEDNIQYHVACMTENSAKSGITEKHFEHNGAKCFNIDVPDIGPAKAIYYDIASLKYAIQLAESNQDKQPIFYILACRIGPFIGSLKKKIKQLDGKLFVNPDGHEWMRAKWSYPVRRYWKYSERLMVKHADLLICDSKNIEKYIKEDYQQYTPQTTYIAYGTDLEKSKMTKMSSEVTQWYKEKNVQSDNYYLVVGRFVPENNYEIMIREFMKSDTKKDFVLITNVEKNKFYDKLKRDTNFDQDPRIKFVGTVYDQELLKYIRENAYAYIHGHEVGGTNPSLLEAMASTKINLLLDVPFNQEVGRNEAYYWKKDSLAKLINSLEDNSKHVPIKSRSIISEYYSLELISTEYEALFLEFNTK</sequence>
<keyword evidence="5" id="KW-1185">Reference proteome</keyword>
<evidence type="ECO:0000259" key="3">
    <source>
        <dbReference type="Pfam" id="PF09314"/>
    </source>
</evidence>
<feature type="domain" description="DUF1972" evidence="3">
    <location>
        <begin position="4"/>
        <end position="195"/>
    </location>
</feature>
<dbReference type="CDD" id="cd04955">
    <property type="entry name" value="GT4-like"/>
    <property type="match status" value="1"/>
</dbReference>
<dbReference type="Proteomes" id="UP001181046">
    <property type="component" value="Unassembled WGS sequence"/>
</dbReference>
<dbReference type="SUPFAM" id="SSF53756">
    <property type="entry name" value="UDP-Glycosyltransferase/glycogen phosphorylase"/>
    <property type="match status" value="1"/>
</dbReference>
<dbReference type="NCBIfam" id="NF046071">
    <property type="entry name" value="B1-4RhmsylTfaseCps2T"/>
    <property type="match status" value="1"/>
</dbReference>
<gene>
    <name evidence="4" type="ORF">P7H27_02530</name>
</gene>
<organism evidence="4 5">
    <name type="scientific">Enterococcus xiangfangensis</name>
    <dbReference type="NCBI Taxonomy" id="1296537"/>
    <lineage>
        <taxon>Bacteria</taxon>
        <taxon>Bacillati</taxon>
        <taxon>Bacillota</taxon>
        <taxon>Bacilli</taxon>
        <taxon>Lactobacillales</taxon>
        <taxon>Enterococcaceae</taxon>
        <taxon>Enterococcus</taxon>
    </lineage>
</organism>
<dbReference type="RefSeq" id="WP_311829386.1">
    <property type="nucleotide sequence ID" value="NZ_JARQAJ010000001.1"/>
</dbReference>
<comment type="caution">
    <text evidence="4">The sequence shown here is derived from an EMBL/GenBank/DDBJ whole genome shotgun (WGS) entry which is preliminary data.</text>
</comment>
<proteinExistence type="predicted"/>
<dbReference type="Pfam" id="PF09314">
    <property type="entry name" value="DUF1972"/>
    <property type="match status" value="1"/>
</dbReference>
<evidence type="ECO:0000259" key="2">
    <source>
        <dbReference type="Pfam" id="PF00534"/>
    </source>
</evidence>
<feature type="domain" description="Glycosyl transferase family 1" evidence="2">
    <location>
        <begin position="216"/>
        <end position="359"/>
    </location>
</feature>
<evidence type="ECO:0000313" key="4">
    <source>
        <dbReference type="EMBL" id="MDT2758656.1"/>
    </source>
</evidence>
<dbReference type="PANTHER" id="PTHR46401">
    <property type="entry name" value="GLYCOSYLTRANSFERASE WBBK-RELATED"/>
    <property type="match status" value="1"/>
</dbReference>
<protein>
    <submittedName>
        <fullName evidence="4">Glycosyltransferase family 1 protein</fullName>
    </submittedName>
</protein>
<dbReference type="EMBL" id="JARQAJ010000001">
    <property type="protein sequence ID" value="MDT2758656.1"/>
    <property type="molecule type" value="Genomic_DNA"/>
</dbReference>
<dbReference type="Gene3D" id="3.40.50.2000">
    <property type="entry name" value="Glycogen Phosphorylase B"/>
    <property type="match status" value="2"/>
</dbReference>